<evidence type="ECO:0000256" key="7">
    <source>
        <dbReference type="ARBA" id="ARBA00022989"/>
    </source>
</evidence>
<feature type="transmembrane region" description="Helical" evidence="10">
    <location>
        <begin position="277"/>
        <end position="297"/>
    </location>
</feature>
<comment type="caution">
    <text evidence="12">The sequence shown here is derived from an EMBL/GenBank/DDBJ whole genome shotgun (WGS) entry which is preliminary data.</text>
</comment>
<dbReference type="PIRSF" id="PIRSF006060">
    <property type="entry name" value="AA_transporter"/>
    <property type="match status" value="1"/>
</dbReference>
<evidence type="ECO:0000256" key="2">
    <source>
        <dbReference type="ARBA" id="ARBA00007040"/>
    </source>
</evidence>
<feature type="transmembrane region" description="Helical" evidence="10">
    <location>
        <begin position="150"/>
        <end position="174"/>
    </location>
</feature>
<evidence type="ECO:0000256" key="9">
    <source>
        <dbReference type="SAM" id="MobiDB-lite"/>
    </source>
</evidence>
<feature type="transmembrane region" description="Helical" evidence="10">
    <location>
        <begin position="390"/>
        <end position="411"/>
    </location>
</feature>
<evidence type="ECO:0000313" key="13">
    <source>
        <dbReference type="Proteomes" id="UP000324632"/>
    </source>
</evidence>
<gene>
    <name evidence="12" type="ORF">E1301_Tti016005</name>
</gene>
<dbReference type="EMBL" id="SOYY01000007">
    <property type="protein sequence ID" value="KAA0719498.1"/>
    <property type="molecule type" value="Genomic_DNA"/>
</dbReference>
<evidence type="ECO:0000256" key="1">
    <source>
        <dbReference type="ARBA" id="ARBA00004651"/>
    </source>
</evidence>
<feature type="transmembrane region" description="Helical" evidence="10">
    <location>
        <begin position="30"/>
        <end position="50"/>
    </location>
</feature>
<dbReference type="GO" id="GO:0015179">
    <property type="term" value="F:L-amino acid transmembrane transporter activity"/>
    <property type="evidence" value="ECO:0007669"/>
    <property type="project" value="TreeGrafter"/>
</dbReference>
<evidence type="ECO:0000256" key="10">
    <source>
        <dbReference type="SAM" id="Phobius"/>
    </source>
</evidence>
<comment type="subcellular location">
    <subcellularLocation>
        <location evidence="1">Cell membrane</location>
        <topology evidence="1">Multi-pass membrane protein</topology>
    </subcellularLocation>
</comment>
<dbReference type="InterPro" id="IPR050598">
    <property type="entry name" value="AminoAcid_Transporter"/>
</dbReference>
<proteinExistence type="inferred from homology"/>
<dbReference type="Gene3D" id="1.20.1740.10">
    <property type="entry name" value="Amino acid/polyamine transporter I"/>
    <property type="match status" value="1"/>
</dbReference>
<evidence type="ECO:0000256" key="8">
    <source>
        <dbReference type="ARBA" id="ARBA00023136"/>
    </source>
</evidence>
<keyword evidence="6" id="KW-0029">Amino-acid transport</keyword>
<accession>A0A5A9PC99</accession>
<keyword evidence="5 10" id="KW-0812">Transmembrane</keyword>
<dbReference type="GO" id="GO:0015175">
    <property type="term" value="F:neutral L-amino acid transmembrane transporter activity"/>
    <property type="evidence" value="ECO:0007669"/>
    <property type="project" value="TreeGrafter"/>
</dbReference>
<evidence type="ECO:0000313" key="12">
    <source>
        <dbReference type="EMBL" id="KAA0719498.1"/>
    </source>
</evidence>
<evidence type="ECO:0000256" key="6">
    <source>
        <dbReference type="ARBA" id="ARBA00022970"/>
    </source>
</evidence>
<dbReference type="InterPro" id="IPR004841">
    <property type="entry name" value="AA-permease/SLC12A_dom"/>
</dbReference>
<reference evidence="12 13" key="1">
    <citation type="journal article" date="2019" name="Mol. Ecol. Resour.">
        <title>Chromosome-level genome assembly of Triplophysa tibetana, a fish adapted to the harsh high-altitude environment of the Tibetan Plateau.</title>
        <authorList>
            <person name="Yang X."/>
            <person name="Liu H."/>
            <person name="Ma Z."/>
            <person name="Zou Y."/>
            <person name="Zou M."/>
            <person name="Mao Y."/>
            <person name="Li X."/>
            <person name="Wang H."/>
            <person name="Chen T."/>
            <person name="Wang W."/>
            <person name="Yang R."/>
        </authorList>
    </citation>
    <scope>NUCLEOTIDE SEQUENCE [LARGE SCALE GENOMIC DNA]</scope>
    <source>
        <strain evidence="12">TTIB1903HZAU</strain>
        <tissue evidence="12">Muscle</tissue>
    </source>
</reference>
<dbReference type="PANTHER" id="PTHR11785:SF113">
    <property type="entry name" value="LARGE NEUTRAL AMINO ACIDS TRANSPORTER SMALL SUBUNIT 2"/>
    <property type="match status" value="1"/>
</dbReference>
<feature type="transmembrane region" description="Helical" evidence="10">
    <location>
        <begin position="360"/>
        <end position="378"/>
    </location>
</feature>
<keyword evidence="3" id="KW-0813">Transport</keyword>
<protein>
    <submittedName>
        <fullName evidence="12">Large neutral amino acids transporter small subunit 2 L-type amino acid transporter 2</fullName>
    </submittedName>
</protein>
<feature type="compositionally biased region" description="Basic residues" evidence="9">
    <location>
        <begin position="1"/>
        <end position="10"/>
    </location>
</feature>
<evidence type="ECO:0000256" key="5">
    <source>
        <dbReference type="ARBA" id="ARBA00022692"/>
    </source>
</evidence>
<evidence type="ECO:0000256" key="4">
    <source>
        <dbReference type="ARBA" id="ARBA00022475"/>
    </source>
</evidence>
<name>A0A5A9PC99_9TELE</name>
<keyword evidence="8 10" id="KW-0472">Membrane</keyword>
<feature type="transmembrane region" description="Helical" evidence="10">
    <location>
        <begin position="99"/>
        <end position="121"/>
    </location>
</feature>
<organism evidence="12 13">
    <name type="scientific">Triplophysa tibetana</name>
    <dbReference type="NCBI Taxonomy" id="1572043"/>
    <lineage>
        <taxon>Eukaryota</taxon>
        <taxon>Metazoa</taxon>
        <taxon>Chordata</taxon>
        <taxon>Craniata</taxon>
        <taxon>Vertebrata</taxon>
        <taxon>Euteleostomi</taxon>
        <taxon>Actinopterygii</taxon>
        <taxon>Neopterygii</taxon>
        <taxon>Teleostei</taxon>
        <taxon>Ostariophysi</taxon>
        <taxon>Cypriniformes</taxon>
        <taxon>Nemacheilidae</taxon>
        <taxon>Triplophysa</taxon>
    </lineage>
</organism>
<feature type="region of interest" description="Disordered" evidence="9">
    <location>
        <begin position="1"/>
        <end position="20"/>
    </location>
</feature>
<sequence length="480" mass="52713">MTRSVSRRRAPSVPDSDTSDKSTVALKKEIGLFSACGIIVGNIIGSGIFVSPKGVLENSGSVGLAFILWLLTGVITGISALCYAELGVTIPKSGGDYSYVKYVFGGLAGFLRLWVALLVIYPTNQAVISLTFATYALQPLFPSCFPPEKALGLLAAVCLCKLLALALIIIMGIVQICKGHFYWLEPAHAFETLEPYEVGRIALALLQGSFAYSGWNFLNYVTEELIDPYRNLPRAIFISIPLVTFVYLFVNIAYITAMSPQELLASNAVAVTFGEKLLGVMSWIMPMSVALSTFGGVNGSLFTSSRLFFAGAREGHLPSLLAMLHKNRCTPIPALIFTCIATLLMLCTTDIYTLINYVGFINYLFYGVTVAGQIVLRIKEPDMYRPIKVSLVWPVIYLIFWAVLLIVSVYSEPLVCCIGLVIMLSGVPVYFVGVYWENKPKCFNSFVYKMSRLGQKLCMVVYPAEDEGKKRDGEEKESST</sequence>
<dbReference type="Proteomes" id="UP000324632">
    <property type="component" value="Chromosome 7"/>
</dbReference>
<feature type="transmembrane region" description="Helical" evidence="10">
    <location>
        <begin position="417"/>
        <end position="436"/>
    </location>
</feature>
<feature type="transmembrane region" description="Helical" evidence="10">
    <location>
        <begin position="235"/>
        <end position="257"/>
    </location>
</feature>
<keyword evidence="13" id="KW-1185">Reference proteome</keyword>
<feature type="transmembrane region" description="Helical" evidence="10">
    <location>
        <begin position="62"/>
        <end position="87"/>
    </location>
</feature>
<evidence type="ECO:0000259" key="11">
    <source>
        <dbReference type="Pfam" id="PF00324"/>
    </source>
</evidence>
<dbReference type="AlphaFoldDB" id="A0A5A9PC99"/>
<feature type="domain" description="Amino acid permease/ SLC12A" evidence="11">
    <location>
        <begin position="38"/>
        <end position="135"/>
    </location>
</feature>
<dbReference type="FunFam" id="1.20.1740.10:FF:000003">
    <property type="entry name" value="Y+L amino acid transporter 1 isoform X1"/>
    <property type="match status" value="1"/>
</dbReference>
<feature type="transmembrane region" description="Helical" evidence="10">
    <location>
        <begin position="332"/>
        <end position="354"/>
    </location>
</feature>
<dbReference type="Pfam" id="PF13520">
    <property type="entry name" value="AA_permease_2"/>
    <property type="match status" value="1"/>
</dbReference>
<keyword evidence="4" id="KW-1003">Cell membrane</keyword>
<dbReference type="Pfam" id="PF00324">
    <property type="entry name" value="AA_permease"/>
    <property type="match status" value="1"/>
</dbReference>
<comment type="similarity">
    <text evidence="2">Belongs to the amino acid-polyamine-organocation (APC) superfamily. L-type amino acid transporter (LAT) (TC 2.A.3.8) family.</text>
</comment>
<keyword evidence="7 10" id="KW-1133">Transmembrane helix</keyword>
<dbReference type="GO" id="GO:0005886">
    <property type="term" value="C:plasma membrane"/>
    <property type="evidence" value="ECO:0007669"/>
    <property type="project" value="UniProtKB-SubCell"/>
</dbReference>
<dbReference type="PANTHER" id="PTHR11785">
    <property type="entry name" value="AMINO ACID TRANSPORTER"/>
    <property type="match status" value="1"/>
</dbReference>
<dbReference type="InterPro" id="IPR002293">
    <property type="entry name" value="AA/rel_permease1"/>
</dbReference>
<evidence type="ECO:0000256" key="3">
    <source>
        <dbReference type="ARBA" id="ARBA00022448"/>
    </source>
</evidence>